<evidence type="ECO:0000259" key="4">
    <source>
        <dbReference type="Pfam" id="PF01420"/>
    </source>
</evidence>
<evidence type="ECO:0000313" key="5">
    <source>
        <dbReference type="EMBL" id="UUO16437.1"/>
    </source>
</evidence>
<dbReference type="RefSeq" id="WP_257121636.1">
    <property type="nucleotide sequence ID" value="NZ_CP099464.1"/>
</dbReference>
<keyword evidence="5" id="KW-0255">Endonuclease</keyword>
<dbReference type="EC" id="3.1.21.-" evidence="5"/>
<dbReference type="EMBL" id="CP099464">
    <property type="protein sequence ID" value="UUO16437.1"/>
    <property type="molecule type" value="Genomic_DNA"/>
</dbReference>
<dbReference type="InterPro" id="IPR044946">
    <property type="entry name" value="Restrct_endonuc_typeI_TRD_sf"/>
</dbReference>
<evidence type="ECO:0000256" key="2">
    <source>
        <dbReference type="ARBA" id="ARBA00022747"/>
    </source>
</evidence>
<dbReference type="Pfam" id="PF01420">
    <property type="entry name" value="Methylase_S"/>
    <property type="match status" value="1"/>
</dbReference>
<evidence type="ECO:0000256" key="1">
    <source>
        <dbReference type="ARBA" id="ARBA00010923"/>
    </source>
</evidence>
<reference evidence="5" key="1">
    <citation type="submission" date="2022-06" db="EMBL/GenBank/DDBJ databases">
        <title>Nostosin G and Spiroidesin B from the Cyanobacterium Dolichospermum sp. NIES-1697.</title>
        <authorList>
            <person name="Phan C.-S."/>
            <person name="Mehjabin J.J."/>
            <person name="Anas A.R.J."/>
            <person name="Hayasaka M."/>
            <person name="Onoki R."/>
            <person name="Wang J."/>
            <person name="Umezawa T."/>
            <person name="Washio K."/>
            <person name="Morikawa M."/>
            <person name="Okino T."/>
        </authorList>
    </citation>
    <scope>NUCLEOTIDE SEQUENCE</scope>
    <source>
        <strain evidence="5">NIES-1697</strain>
    </source>
</reference>
<evidence type="ECO:0000313" key="6">
    <source>
        <dbReference type="Proteomes" id="UP001057561"/>
    </source>
</evidence>
<dbReference type="GO" id="GO:0016787">
    <property type="term" value="F:hydrolase activity"/>
    <property type="evidence" value="ECO:0007669"/>
    <property type="project" value="UniProtKB-KW"/>
</dbReference>
<evidence type="ECO:0000256" key="3">
    <source>
        <dbReference type="ARBA" id="ARBA00023125"/>
    </source>
</evidence>
<accession>A0ABY5M076</accession>
<dbReference type="GO" id="GO:0004519">
    <property type="term" value="F:endonuclease activity"/>
    <property type="evidence" value="ECO:0007669"/>
    <property type="project" value="UniProtKB-KW"/>
</dbReference>
<keyword evidence="2" id="KW-0680">Restriction system</keyword>
<dbReference type="SUPFAM" id="SSF116734">
    <property type="entry name" value="DNA methylase specificity domain"/>
    <property type="match status" value="1"/>
</dbReference>
<comment type="similarity">
    <text evidence="1">Belongs to the type-I restriction system S methylase family.</text>
</comment>
<keyword evidence="3" id="KW-0238">DNA-binding</keyword>
<name>A0ABY5M076_9CYAN</name>
<organism evidence="5 6">
    <name type="scientific">Dolichospermum heterosporum TAC447</name>
    <dbReference type="NCBI Taxonomy" id="747523"/>
    <lineage>
        <taxon>Bacteria</taxon>
        <taxon>Bacillati</taxon>
        <taxon>Cyanobacteriota</taxon>
        <taxon>Cyanophyceae</taxon>
        <taxon>Nostocales</taxon>
        <taxon>Aphanizomenonaceae</taxon>
        <taxon>Dolichospermum</taxon>
        <taxon>Dolichospermum heterosporum</taxon>
    </lineage>
</organism>
<proteinExistence type="inferred from homology"/>
<feature type="domain" description="Type I restriction modification DNA specificity" evidence="4">
    <location>
        <begin position="11"/>
        <end position="47"/>
    </location>
</feature>
<dbReference type="Proteomes" id="UP001057561">
    <property type="component" value="Chromosome"/>
</dbReference>
<keyword evidence="5" id="KW-0540">Nuclease</keyword>
<dbReference type="Gene3D" id="3.90.220.20">
    <property type="entry name" value="DNA methylase specificity domains"/>
    <property type="match status" value="1"/>
</dbReference>
<keyword evidence="6" id="KW-1185">Reference proteome</keyword>
<keyword evidence="5" id="KW-0378">Hydrolase</keyword>
<gene>
    <name evidence="5" type="ORF">NG743_05170</name>
</gene>
<dbReference type="InterPro" id="IPR000055">
    <property type="entry name" value="Restrct_endonuc_typeI_TRD"/>
</dbReference>
<sequence length="62" mass="6796">MQLIVDSGQLPVGWEVKTIGEVCKTGAGGTPLKSKKEYYEGGKIPWLLTHIPHPELSHIKKA</sequence>
<protein>
    <submittedName>
        <fullName evidence="5">Restriction endonuclease subunit S</fullName>
        <ecNumber evidence="5">3.1.21.-</ecNumber>
    </submittedName>
</protein>